<feature type="region of interest" description="Disordered" evidence="2">
    <location>
        <begin position="565"/>
        <end position="587"/>
    </location>
</feature>
<feature type="coiled-coil region" evidence="1">
    <location>
        <begin position="853"/>
        <end position="916"/>
    </location>
</feature>
<feature type="coiled-coil region" evidence="1">
    <location>
        <begin position="1202"/>
        <end position="1362"/>
    </location>
</feature>
<feature type="region of interest" description="Disordered" evidence="2">
    <location>
        <begin position="508"/>
        <end position="530"/>
    </location>
</feature>
<feature type="coiled-coil region" evidence="1">
    <location>
        <begin position="1481"/>
        <end position="1606"/>
    </location>
</feature>
<feature type="region of interest" description="Disordered" evidence="2">
    <location>
        <begin position="1794"/>
        <end position="1818"/>
    </location>
</feature>
<keyword evidence="1" id="KW-0175">Coiled coil</keyword>
<evidence type="ECO:0000256" key="2">
    <source>
        <dbReference type="SAM" id="MobiDB-lite"/>
    </source>
</evidence>
<feature type="coiled-coil region" evidence="1">
    <location>
        <begin position="943"/>
        <end position="1005"/>
    </location>
</feature>
<keyword evidence="4" id="KW-1185">Reference proteome</keyword>
<protein>
    <submittedName>
        <fullName evidence="3">Uncharacterized protein</fullName>
    </submittedName>
</protein>
<dbReference type="EMBL" id="GG662461">
    <property type="protein sequence ID" value="EAR82423.2"/>
    <property type="molecule type" value="Genomic_DNA"/>
</dbReference>
<evidence type="ECO:0000313" key="4">
    <source>
        <dbReference type="Proteomes" id="UP000009168"/>
    </source>
</evidence>
<feature type="coiled-coil region" evidence="1">
    <location>
        <begin position="302"/>
        <end position="343"/>
    </location>
</feature>
<evidence type="ECO:0000313" key="3">
    <source>
        <dbReference type="EMBL" id="EAR82423.2"/>
    </source>
</evidence>
<dbReference type="KEGG" id="tet:TTHERM_01151540"/>
<organism evidence="3 4">
    <name type="scientific">Tetrahymena thermophila (strain SB210)</name>
    <dbReference type="NCBI Taxonomy" id="312017"/>
    <lineage>
        <taxon>Eukaryota</taxon>
        <taxon>Sar</taxon>
        <taxon>Alveolata</taxon>
        <taxon>Ciliophora</taxon>
        <taxon>Intramacronucleata</taxon>
        <taxon>Oligohymenophorea</taxon>
        <taxon>Hymenostomatida</taxon>
        <taxon>Tetrahymenina</taxon>
        <taxon>Tetrahymenidae</taxon>
        <taxon>Tetrahymena</taxon>
    </lineage>
</organism>
<feature type="coiled-coil region" evidence="1">
    <location>
        <begin position="1677"/>
        <end position="1718"/>
    </location>
</feature>
<sequence length="1897" mass="221609">MYNNQIKKSSLDLNNDSIRGGANYGYTASKNQQQIQQRLKNMIDQQSTLKRHGSYDNRQFRNTFDFDNSYSNKASMNKDTKNYLKIQPFQVSSQQTQNLDYTAGYQSLSPISRQIMKKKMNQSLQLQNESINNTQEYDFQAESANQQLGYFQVPLQSPQNNNLKSSQIQQQGPNHQYINLSNYSNQQQKNQVIQNNQIPQMSQIQQPQITMTTSTFVPPNQQNNLQKYYFSSPMQQNYMVRNNKINQSVDLSQSDNMQLQMAKKNLNYSLIQPQSTILSGNSLSMQKVNTLPTEMSDISYDNKCLNNRIDYLYQENQQLTNELQDTLNQSKQYQQQYTDQLNQHNQLQQIYNPKMNTNTNINSSMESLSNRMVQENLQNYSNKREQGVFMNQEQVENIQNQLDEIKQYLQKQNTLQKGDFRQSTIQSDLLLNKIMSQKKNNESLDEFKEALASTTSVQNLSKRQSALQQALSINLNSSRLGKMNLKQSLNNQLGNKVVIQHIQTQLQNKSQQSIESNPNANNNQSMKDLNNDHTNVQIKNNNHITASGDKNDVNLLSMSNSIRSKNQSIQKSDQIHQNTKNTKSTDMNIQKAIKSNLSIDKEDIKKRLNSVQNNRTSQSQDYYIEPLSKETIDSALDVENESTKTNNNQENKIPSQNLSVCQQNLTLQEQLQQKEEQIKKLDQQILQLQQEQVQIKINYETEKSQLKNENILLEGRIKQKEQFEEERIKHEEIIKEQQMIMKQNQDSIIQELQSKNQNLVKELQQAEKNNQDLQAQLQNYQKQQKFLSSSVKEKDQLIEKIKKDNQNLIEQKNIMDFNMGASGNMMGSYQQQINLEQMQKQFAHVLEMKDREIMELKGMQEQLTLKIKSYEEQLNQITNSDQQSMMKQIQISKGTIDQLSQQIERYKQELHTVQLSIPVNQSQQRFSKNGSKQTNDSELIKQYHALQYQCDALKANNDQLKAKEMEYEQSINKLKAGYYEESEARKELENKIKLISQKSNAQQQNTIQESAGYIVKELIQRKKNENNPSNQLQFNQISGEGLNDNQLLKEIINGLTIQMNENQQKYDDEKEKLQADIRKLKNELESKKQECQKNVLEINRLNKELEFSEIKETLNDREEEMTQLKQKIEELQKQIRSLQEKHLNDKNQIIKENENYVDRLKKEYEERINYYKQSQNGGQLPSSTSEDNKLQSEAHINCLEQINALSKELATCKQLYQRALNDEMVQTQQLINSLNNAILEKRDKIDKIEEQKGEMQSQISNFNSQYKQLKENLLTASMSVTLESSHVLRDGQCEILKNLIDKVKDKKQKAQEKAKQLEKENKRLLEESKRLQQTIKDVEIRNSEIENQNHVSQQELVILQERIKDYVEEDKKKSQEIELLKSQVSQIGNKSNKHDLENTIGLTQNDNQNDNFQLMDINSQSLVVHDESERQTQLKILDINDELAVSEQPKFQIEVSKSRESLNSILSSKHGGPIVIDQVYKQNIAKEYDILLNDHTQLQKKYKVAYAQLQEKLKSEAVLQGMIKTENAKRKTLENNYKKLQEDYDKLEKIKKANSENIKKLQQKNVQNESIKEFFENQMKEYKDVIEKLQHQKKELEDKLKSKLQTSMSNVKASSMIEASYYNSTSNIGESSIVEPEKLLNDLQDKINENCMLNMKIDELNEQIKVLTLHTQQDESNQDKQTSIQNLMIENQALKHKVQILTEENEQLKNQVDNYQIEAQLGGLETSDLKVQCNNLQAKISEQQDIMIQNNLHIESLQQQINHLKELLIKNQIDQEIQMCDQIIKSPSIIQDKQNEKSEIKQDLKDEEEKEEHKQKQIQIPEQKLQVQNIEASQQQNNPAQQEINPQNMIEKIQIFNEYMVQDDFMCQSSEFNQYNQEQCQKEASVLKDLTDLIKNI</sequence>
<gene>
    <name evidence="3" type="ORF">TTHERM_01151540</name>
</gene>
<dbReference type="Proteomes" id="UP000009168">
    <property type="component" value="Unassembled WGS sequence"/>
</dbReference>
<proteinExistence type="predicted"/>
<dbReference type="HOGENOM" id="CLU_233553_0_0_1"/>
<evidence type="ECO:0000256" key="1">
    <source>
        <dbReference type="SAM" id="Coils"/>
    </source>
</evidence>
<accession>Q22AV6</accession>
<feature type="coiled-coil region" evidence="1">
    <location>
        <begin position="742"/>
        <end position="811"/>
    </location>
</feature>
<feature type="compositionally biased region" description="Basic and acidic residues" evidence="2">
    <location>
        <begin position="1794"/>
        <end position="1804"/>
    </location>
</feature>
<dbReference type="GeneID" id="7830328"/>
<name>Q22AV6_TETTS</name>
<reference evidence="4" key="1">
    <citation type="journal article" date="2006" name="PLoS Biol.">
        <title>Macronuclear genome sequence of the ciliate Tetrahymena thermophila, a model eukaryote.</title>
        <authorList>
            <person name="Eisen J.A."/>
            <person name="Coyne R.S."/>
            <person name="Wu M."/>
            <person name="Wu D."/>
            <person name="Thiagarajan M."/>
            <person name="Wortman J.R."/>
            <person name="Badger J.H."/>
            <person name="Ren Q."/>
            <person name="Amedeo P."/>
            <person name="Jones K.M."/>
            <person name="Tallon L.J."/>
            <person name="Delcher A.L."/>
            <person name="Salzberg S.L."/>
            <person name="Silva J.C."/>
            <person name="Haas B.J."/>
            <person name="Majoros W.H."/>
            <person name="Farzad M."/>
            <person name="Carlton J.M."/>
            <person name="Smith R.K. Jr."/>
            <person name="Garg J."/>
            <person name="Pearlman R.E."/>
            <person name="Karrer K.M."/>
            <person name="Sun L."/>
            <person name="Manning G."/>
            <person name="Elde N.C."/>
            <person name="Turkewitz A.P."/>
            <person name="Asai D.J."/>
            <person name="Wilkes D.E."/>
            <person name="Wang Y."/>
            <person name="Cai H."/>
            <person name="Collins K."/>
            <person name="Stewart B.A."/>
            <person name="Lee S.R."/>
            <person name="Wilamowska K."/>
            <person name="Weinberg Z."/>
            <person name="Ruzzo W.L."/>
            <person name="Wloga D."/>
            <person name="Gaertig J."/>
            <person name="Frankel J."/>
            <person name="Tsao C.-C."/>
            <person name="Gorovsky M.A."/>
            <person name="Keeling P.J."/>
            <person name="Waller R.F."/>
            <person name="Patron N.J."/>
            <person name="Cherry J.M."/>
            <person name="Stover N.A."/>
            <person name="Krieger C.J."/>
            <person name="del Toro C."/>
            <person name="Ryder H.F."/>
            <person name="Williamson S.C."/>
            <person name="Barbeau R.A."/>
            <person name="Hamilton E.P."/>
            <person name="Orias E."/>
        </authorList>
    </citation>
    <scope>NUCLEOTIDE SEQUENCE [LARGE SCALE GENOMIC DNA]</scope>
    <source>
        <strain evidence="4">SB210</strain>
    </source>
</reference>
<dbReference type="RefSeq" id="XP_001030086.2">
    <property type="nucleotide sequence ID" value="XM_001030086.2"/>
</dbReference>
<feature type="coiled-coil region" evidence="1">
    <location>
        <begin position="1052"/>
        <end position="1163"/>
    </location>
</feature>
<dbReference type="InParanoid" id="Q22AV6"/>
<feature type="coiled-coil region" evidence="1">
    <location>
        <begin position="664"/>
        <end position="716"/>
    </location>
</feature>